<keyword evidence="8" id="KW-1185">Reference proteome</keyword>
<proteinExistence type="predicted"/>
<evidence type="ECO:0000256" key="1">
    <source>
        <dbReference type="ARBA" id="ARBA00004167"/>
    </source>
</evidence>
<dbReference type="InterPro" id="IPR029405">
    <property type="entry name" value="APCDD1_dom"/>
</dbReference>
<feature type="region of interest" description="Disordered" evidence="6">
    <location>
        <begin position="432"/>
        <end position="453"/>
    </location>
</feature>
<dbReference type="OrthoDB" id="5985602at2759"/>
<evidence type="ECO:0000256" key="3">
    <source>
        <dbReference type="ARBA" id="ARBA00022729"/>
    </source>
</evidence>
<comment type="subcellular location">
    <subcellularLocation>
        <location evidence="1">Membrane</location>
        <topology evidence="1">Single-pass membrane protein</topology>
    </subcellularLocation>
</comment>
<dbReference type="AlphaFoldDB" id="A0A1S3K820"/>
<evidence type="ECO:0000313" key="9">
    <source>
        <dbReference type="RefSeq" id="XP_013418406.1"/>
    </source>
</evidence>
<keyword evidence="5" id="KW-0325">Glycoprotein</keyword>
<sequence length="499" mass="56630">MPLENDLRKTRPLRRNYSLINTGDKRLFSRSESTKTDGTDPEDPESFGNDGDEVFKDSDEIYKVINISPCEVRPGPEFLLRSYKFQNDSRYTAHQYFYADPACSVPLYSVVSRGKLENIRDSWTIPGAAEVDYQLSQVTLTPYEERQTMVLERMINSTCPELVKSRWRSYSPYDIYNYVEVGSEGGDGIVVLDRDCTSVLYFSIHELQLIRIEQRHHHRRLKTELFLGDIHTDKTQRASYRPKGFQPPLVRTDSYGCHLCDKMKFTNELEPPRLRVKSVERGTVDGDWISTRCETRPNSIFVKRRLHFNLEDSTWHGFYSHFTDPLCAEPSFTLSASGTFTNEGPSAKVPGAREFKFSVTVMKIRPDTQTYANNLNAEPVGSCGIPGKWETGAFQDVQDTGGCTRLGVSVPYVEYEILKLETTHRSTELYLGQRPSDGAQPSSPSNRPTSFQPPLRKCLAEVEQKATVQDYSVDSGCACSVLSTYCAIFALILSFATSR</sequence>
<dbReference type="KEGG" id="lak:106179346"/>
<evidence type="ECO:0000256" key="2">
    <source>
        <dbReference type="ARBA" id="ARBA00022692"/>
    </source>
</evidence>
<feature type="domain" description="APCDD1" evidence="7">
    <location>
        <begin position="50"/>
        <end position="272"/>
    </location>
</feature>
<dbReference type="RefSeq" id="XP_013418406.1">
    <property type="nucleotide sequence ID" value="XM_013562952.1"/>
</dbReference>
<dbReference type="GO" id="GO:0005886">
    <property type="term" value="C:plasma membrane"/>
    <property type="evidence" value="ECO:0007669"/>
    <property type="project" value="InterPro"/>
</dbReference>
<feature type="compositionally biased region" description="Polar residues" evidence="6">
    <location>
        <begin position="439"/>
        <end position="452"/>
    </location>
</feature>
<dbReference type="PANTHER" id="PTHR31021:SF1">
    <property type="entry name" value="CHROMOSOME UNDETERMINED SCAFFOLD_56, WHOLE GENOME SHOTGUN SEQUENCE"/>
    <property type="match status" value="1"/>
</dbReference>
<dbReference type="SMART" id="SM01352">
    <property type="entry name" value="APCDDC"/>
    <property type="match status" value="2"/>
</dbReference>
<dbReference type="GO" id="GO:0017147">
    <property type="term" value="F:Wnt-protein binding"/>
    <property type="evidence" value="ECO:0007669"/>
    <property type="project" value="InterPro"/>
</dbReference>
<protein>
    <submittedName>
        <fullName evidence="9">Protein APCDD1-like</fullName>
    </submittedName>
</protein>
<name>A0A1S3K820_LINAN</name>
<accession>A0A1S3K820</accession>
<evidence type="ECO:0000256" key="6">
    <source>
        <dbReference type="SAM" id="MobiDB-lite"/>
    </source>
</evidence>
<dbReference type="GO" id="GO:0030178">
    <property type="term" value="P:negative regulation of Wnt signaling pathway"/>
    <property type="evidence" value="ECO:0007669"/>
    <property type="project" value="InterPro"/>
</dbReference>
<evidence type="ECO:0000256" key="4">
    <source>
        <dbReference type="ARBA" id="ARBA00023136"/>
    </source>
</evidence>
<reference evidence="9" key="1">
    <citation type="submission" date="2025-08" db="UniProtKB">
        <authorList>
            <consortium name="RefSeq"/>
        </authorList>
    </citation>
    <scope>IDENTIFICATION</scope>
    <source>
        <tissue evidence="9">Gonads</tissue>
    </source>
</reference>
<feature type="domain" description="APCDD1" evidence="7">
    <location>
        <begin position="273"/>
        <end position="484"/>
    </location>
</feature>
<dbReference type="PANTHER" id="PTHR31021">
    <property type="entry name" value="ADENOMATOSIS POLYPOSIS COLI DOWN-REGULATED 1"/>
    <property type="match status" value="1"/>
</dbReference>
<dbReference type="Pfam" id="PF14921">
    <property type="entry name" value="APCDDC"/>
    <property type="match status" value="2"/>
</dbReference>
<organism evidence="8 9">
    <name type="scientific">Lingula anatina</name>
    <name type="common">Brachiopod</name>
    <name type="synonym">Lingula unguis</name>
    <dbReference type="NCBI Taxonomy" id="7574"/>
    <lineage>
        <taxon>Eukaryota</taxon>
        <taxon>Metazoa</taxon>
        <taxon>Spiralia</taxon>
        <taxon>Lophotrochozoa</taxon>
        <taxon>Brachiopoda</taxon>
        <taxon>Linguliformea</taxon>
        <taxon>Lingulata</taxon>
        <taxon>Lingulida</taxon>
        <taxon>Linguloidea</taxon>
        <taxon>Lingulidae</taxon>
        <taxon>Lingula</taxon>
    </lineage>
</organism>
<dbReference type="InterPro" id="IPR042425">
    <property type="entry name" value="APCDD1"/>
</dbReference>
<keyword evidence="4" id="KW-0472">Membrane</keyword>
<dbReference type="InParanoid" id="A0A1S3K820"/>
<evidence type="ECO:0000313" key="8">
    <source>
        <dbReference type="Proteomes" id="UP000085678"/>
    </source>
</evidence>
<evidence type="ECO:0000256" key="5">
    <source>
        <dbReference type="ARBA" id="ARBA00023180"/>
    </source>
</evidence>
<dbReference type="Proteomes" id="UP000085678">
    <property type="component" value="Unplaced"/>
</dbReference>
<keyword evidence="2" id="KW-0812">Transmembrane</keyword>
<keyword evidence="3" id="KW-0732">Signal</keyword>
<gene>
    <name evidence="9" type="primary">LOC106179346</name>
</gene>
<feature type="region of interest" description="Disordered" evidence="6">
    <location>
        <begin position="21"/>
        <end position="52"/>
    </location>
</feature>
<feature type="compositionally biased region" description="Basic and acidic residues" evidence="6">
    <location>
        <begin position="23"/>
        <end position="38"/>
    </location>
</feature>
<dbReference type="GeneID" id="106179346"/>
<evidence type="ECO:0000259" key="7">
    <source>
        <dbReference type="SMART" id="SM01352"/>
    </source>
</evidence>